<feature type="domain" description="Cullin family profile" evidence="5">
    <location>
        <begin position="383"/>
        <end position="574"/>
    </location>
</feature>
<dbReference type="SUPFAM" id="SSF74788">
    <property type="entry name" value="Cullin repeat-like"/>
    <property type="match status" value="1"/>
</dbReference>
<dbReference type="GO" id="GO:0006511">
    <property type="term" value="P:ubiquitin-dependent protein catabolic process"/>
    <property type="evidence" value="ECO:0007669"/>
    <property type="project" value="InterPro"/>
</dbReference>
<dbReference type="SUPFAM" id="SSF46785">
    <property type="entry name" value="Winged helix' DNA-binding domain"/>
    <property type="match status" value="1"/>
</dbReference>
<dbReference type="VEuPathDB" id="AmoebaDB:EHI5A_051300"/>
<comment type="caution">
    <text evidence="6">The sequence shown here is derived from an EMBL/GenBank/DDBJ whole genome shotgun (WGS) entry which is preliminary data.</text>
</comment>
<evidence type="ECO:0000256" key="1">
    <source>
        <dbReference type="ARBA" id="ARBA00004906"/>
    </source>
</evidence>
<protein>
    <submittedName>
        <fullName evidence="6">Cullin family protein</fullName>
    </submittedName>
</protein>
<evidence type="ECO:0000313" key="6">
    <source>
        <dbReference type="EMBL" id="GAT91654.1"/>
    </source>
</evidence>
<dbReference type="InterPro" id="IPR036388">
    <property type="entry name" value="WH-like_DNA-bd_sf"/>
</dbReference>
<dbReference type="GO" id="GO:0016567">
    <property type="term" value="P:protein ubiquitination"/>
    <property type="evidence" value="ECO:0007669"/>
    <property type="project" value="UniProtKB-UniPathway"/>
</dbReference>
<dbReference type="VEuPathDB" id="AmoebaDB:EHI8A_029840"/>
<gene>
    <name evidence="6" type="ORF">CL6EHI_148160</name>
</gene>
<sequence length="706" mass="81513">MTTTLFQLKKNNQIQFFINTKTTPTTNRKTEKLTAISTCLDDIINGRKPTLSYDIVYNYISNLCYSPEGNIIEQITSIVDSTLTSLASLTKQRLVIEPSLNQLHQQYIIFSKKLALLRNLLLPYDRISNKDPLISKAFGLFREVVLSNNTNTIIDMLIVLINTLRANNSDNAIVSSLVSMMFDCNLQNQFKDKLLKSTSEFYSSAAQNKISETLEDYLNSVKSMFDREEHIAQSYYPTMKIDTVAFTEKELMTETLPLILTTKLTQLKQFISQQKTSSILLFISLGSRVKKDEDIQKALIGVIVTLGKEFCSEKDEKTKINKIFSLYDYLSQLEKQAPMINNIIKISFEKFISSFDNDIAIALVKFADRMLRKGGMNQLWASKILQIFKFLNGKDTFEQHYQLLLSKRLLYKGFQAEDEKIVLEQLREECGNSYTFKLEEMVKDVETGKGWYQSLNDEMNKNGMNGQYGMVVINGTSWPACPTIRCISLPKEIEKGEEIMRKWYIKEHPNRKVDFNPLLGIVSVKAHCFGNIEITMNVLQFEILMNCEGKTIKELKSKFEGEEDILMLQIKSLMGKEKLICVQSPDGKIKKPEEIKEEDVVMLNSNYHNNKSKIKINTFQTKESKEEKEKVDEKIVKDRETRIDAVVVRVMKKEKKMTVSELLTTITPKLDFKPDVEEIKQRIDKLIEREYLEKDEKNEDVLLYLA</sequence>
<dbReference type="Proteomes" id="UP000078387">
    <property type="component" value="Unassembled WGS sequence"/>
</dbReference>
<dbReference type="Pfam" id="PF26557">
    <property type="entry name" value="Cullin_AB"/>
    <property type="match status" value="1"/>
</dbReference>
<dbReference type="SMART" id="SM00884">
    <property type="entry name" value="Cullin_Nedd8"/>
    <property type="match status" value="1"/>
</dbReference>
<dbReference type="InterPro" id="IPR001373">
    <property type="entry name" value="Cullin_N"/>
</dbReference>
<dbReference type="InterPro" id="IPR019559">
    <property type="entry name" value="Cullin_neddylation_domain"/>
</dbReference>
<dbReference type="AlphaFoldDB" id="A0A5K1V9G6"/>
<dbReference type="PANTHER" id="PTHR11932">
    <property type="entry name" value="CULLIN"/>
    <property type="match status" value="1"/>
</dbReference>
<evidence type="ECO:0000259" key="5">
    <source>
        <dbReference type="PROSITE" id="PS50069"/>
    </source>
</evidence>
<organism evidence="6 7">
    <name type="scientific">Entamoeba histolytica</name>
    <dbReference type="NCBI Taxonomy" id="5759"/>
    <lineage>
        <taxon>Eukaryota</taxon>
        <taxon>Amoebozoa</taxon>
        <taxon>Evosea</taxon>
        <taxon>Archamoebae</taxon>
        <taxon>Mastigamoebida</taxon>
        <taxon>Entamoebidae</taxon>
        <taxon>Entamoeba</taxon>
    </lineage>
</organism>
<dbReference type="SUPFAM" id="SSF75632">
    <property type="entry name" value="Cullin homology domain"/>
    <property type="match status" value="1"/>
</dbReference>
<proteinExistence type="inferred from homology"/>
<dbReference type="Gene3D" id="1.10.10.10">
    <property type="entry name" value="Winged helix-like DNA-binding domain superfamily/Winged helix DNA-binding domain"/>
    <property type="match status" value="1"/>
</dbReference>
<name>A0A5K1V9G6_ENTHI</name>
<dbReference type="FunFam" id="3.30.230.130:FF:000028">
    <property type="entry name" value="Cullin family protein"/>
    <property type="match status" value="1"/>
</dbReference>
<dbReference type="UniPathway" id="UPA00143"/>
<dbReference type="InterPro" id="IPR036390">
    <property type="entry name" value="WH_DNA-bd_sf"/>
</dbReference>
<dbReference type="Gene3D" id="3.30.230.130">
    <property type="entry name" value="Cullin, Chain C, Domain 2"/>
    <property type="match status" value="1"/>
</dbReference>
<dbReference type="Gene3D" id="1.20.1310.10">
    <property type="entry name" value="Cullin Repeats"/>
    <property type="match status" value="2"/>
</dbReference>
<accession>A0A5K1V9G6</accession>
<dbReference type="VEuPathDB" id="AmoebaDB:KM1_058950"/>
<dbReference type="FunFam" id="1.20.1310.10:FF:000081">
    <property type="entry name" value="Cullin family protein"/>
    <property type="match status" value="1"/>
</dbReference>
<evidence type="ECO:0000256" key="3">
    <source>
        <dbReference type="PROSITE-ProRule" id="PRU00330"/>
    </source>
</evidence>
<dbReference type="VEuPathDB" id="AmoebaDB:EHI_148160"/>
<dbReference type="InterPro" id="IPR016158">
    <property type="entry name" value="Cullin_homology"/>
</dbReference>
<evidence type="ECO:0000256" key="2">
    <source>
        <dbReference type="ARBA" id="ARBA00006019"/>
    </source>
</evidence>
<dbReference type="GO" id="GO:0031625">
    <property type="term" value="F:ubiquitin protein ligase binding"/>
    <property type="evidence" value="ECO:0007669"/>
    <property type="project" value="InterPro"/>
</dbReference>
<dbReference type="PROSITE" id="PS50069">
    <property type="entry name" value="CULLIN_2"/>
    <property type="match status" value="1"/>
</dbReference>
<dbReference type="InterPro" id="IPR016159">
    <property type="entry name" value="Cullin_repeat-like_dom_sf"/>
</dbReference>
<evidence type="ECO:0000313" key="7">
    <source>
        <dbReference type="Proteomes" id="UP000078387"/>
    </source>
</evidence>
<evidence type="ECO:0000256" key="4">
    <source>
        <dbReference type="RuleBase" id="RU003829"/>
    </source>
</evidence>
<dbReference type="Pfam" id="PF00888">
    <property type="entry name" value="Cullin"/>
    <property type="match status" value="1"/>
</dbReference>
<reference evidence="6 7" key="1">
    <citation type="submission" date="2016-05" db="EMBL/GenBank/DDBJ databases">
        <title>First whole genome sequencing of Entamoeba histolytica HM1:IMSS-clone-6.</title>
        <authorList>
            <person name="Mukherjee Avik.K."/>
            <person name="Izumyama S."/>
            <person name="Nakada-Tsukui K."/>
            <person name="Nozaki T."/>
        </authorList>
    </citation>
    <scope>NUCLEOTIDE SEQUENCE [LARGE SCALE GENOMIC DNA]</scope>
    <source>
        <strain evidence="6 7">HM1:IMSS clone 6</strain>
    </source>
</reference>
<dbReference type="Pfam" id="PF10557">
    <property type="entry name" value="Cullin_Nedd8"/>
    <property type="match status" value="1"/>
</dbReference>
<dbReference type="SMART" id="SM00182">
    <property type="entry name" value="CULLIN"/>
    <property type="match status" value="1"/>
</dbReference>
<dbReference type="EMBL" id="BDEQ01000001">
    <property type="protein sequence ID" value="GAT91654.1"/>
    <property type="molecule type" value="Genomic_DNA"/>
</dbReference>
<dbReference type="FunFam" id="1.20.1310.10:FF:000055">
    <property type="entry name" value="Cullin family protein"/>
    <property type="match status" value="1"/>
</dbReference>
<comment type="similarity">
    <text evidence="2 3 4">Belongs to the cullin family.</text>
</comment>
<dbReference type="InterPro" id="IPR059120">
    <property type="entry name" value="Cullin-like_AB"/>
</dbReference>
<dbReference type="OMA" id="MFKDMTI"/>
<dbReference type="VEuPathDB" id="AmoebaDB:EHI7A_027710"/>
<comment type="pathway">
    <text evidence="1">Protein modification; protein ubiquitination.</text>
</comment>
<dbReference type="InterPro" id="IPR036317">
    <property type="entry name" value="Cullin_homology_sf"/>
</dbReference>
<dbReference type="InterPro" id="IPR045093">
    <property type="entry name" value="Cullin"/>
</dbReference>